<keyword evidence="1" id="KW-0802">TPR repeat</keyword>
<dbReference type="PANTHER" id="PTHR12558:SF13">
    <property type="entry name" value="CELL DIVISION CYCLE PROTEIN 27 HOMOLOG"/>
    <property type="match status" value="1"/>
</dbReference>
<reference evidence="2 3" key="1">
    <citation type="submission" date="2024-09" db="EMBL/GenBank/DDBJ databases">
        <authorList>
            <person name="Sun Q."/>
            <person name="Mori K."/>
        </authorList>
    </citation>
    <scope>NUCLEOTIDE SEQUENCE [LARGE SCALE GENOMIC DNA]</scope>
    <source>
        <strain evidence="2 3">CECT 8726</strain>
    </source>
</reference>
<accession>A0ABV5JI96</accession>
<dbReference type="Proteomes" id="UP001589683">
    <property type="component" value="Unassembled WGS sequence"/>
</dbReference>
<keyword evidence="3" id="KW-1185">Reference proteome</keyword>
<comment type="caution">
    <text evidence="2">The sequence shown here is derived from an EMBL/GenBank/DDBJ whole genome shotgun (WGS) entry which is preliminary data.</text>
</comment>
<organism evidence="2 3">
    <name type="scientific">Pseudohalocynthiibacter aestuariivivens</name>
    <dbReference type="NCBI Taxonomy" id="1591409"/>
    <lineage>
        <taxon>Bacteria</taxon>
        <taxon>Pseudomonadati</taxon>
        <taxon>Pseudomonadota</taxon>
        <taxon>Alphaproteobacteria</taxon>
        <taxon>Rhodobacterales</taxon>
        <taxon>Paracoccaceae</taxon>
        <taxon>Pseudohalocynthiibacter</taxon>
    </lineage>
</organism>
<dbReference type="Gene3D" id="1.25.40.10">
    <property type="entry name" value="Tetratricopeptide repeat domain"/>
    <property type="match status" value="2"/>
</dbReference>
<feature type="repeat" description="TPR" evidence="1">
    <location>
        <begin position="411"/>
        <end position="444"/>
    </location>
</feature>
<protein>
    <submittedName>
        <fullName evidence="2">Tetratricopeptide repeat protein</fullName>
    </submittedName>
</protein>
<evidence type="ECO:0000256" key="1">
    <source>
        <dbReference type="PROSITE-ProRule" id="PRU00339"/>
    </source>
</evidence>
<dbReference type="InterPro" id="IPR019734">
    <property type="entry name" value="TPR_rpt"/>
</dbReference>
<dbReference type="RefSeq" id="WP_246531706.1">
    <property type="nucleotide sequence ID" value="NZ_JAGFNU010000006.1"/>
</dbReference>
<dbReference type="Pfam" id="PF13432">
    <property type="entry name" value="TPR_16"/>
    <property type="match status" value="2"/>
</dbReference>
<evidence type="ECO:0000313" key="2">
    <source>
        <dbReference type="EMBL" id="MFB9233189.1"/>
    </source>
</evidence>
<proteinExistence type="predicted"/>
<name>A0ABV5JI96_9RHOB</name>
<dbReference type="SMART" id="SM00028">
    <property type="entry name" value="TPR"/>
    <property type="match status" value="6"/>
</dbReference>
<gene>
    <name evidence="2" type="ORF">ACFFUT_15465</name>
</gene>
<dbReference type="InterPro" id="IPR011990">
    <property type="entry name" value="TPR-like_helical_dom_sf"/>
</dbReference>
<dbReference type="SUPFAM" id="SSF48452">
    <property type="entry name" value="TPR-like"/>
    <property type="match status" value="3"/>
</dbReference>
<evidence type="ECO:0000313" key="3">
    <source>
        <dbReference type="Proteomes" id="UP001589683"/>
    </source>
</evidence>
<dbReference type="EMBL" id="JBHMEA010000048">
    <property type="protein sequence ID" value="MFB9233189.1"/>
    <property type="molecule type" value="Genomic_DNA"/>
</dbReference>
<dbReference type="PANTHER" id="PTHR12558">
    <property type="entry name" value="CELL DIVISION CYCLE 16,23,27"/>
    <property type="match status" value="1"/>
</dbReference>
<dbReference type="PROSITE" id="PS50005">
    <property type="entry name" value="TPR"/>
    <property type="match status" value="1"/>
</dbReference>
<sequence length="579" mass="63654">MTTFSARYKFEAPLHMIRHLKILAVSTLALAPSGPVFSEGLAGAYLAARQASIESDYEAAARYFTMALAQDPSNPVLLDSAVATYLGLGELESALPIARKMRADGLESQAGFMVLIANNIAAGDFDAVLNDYKDGHRIGPLVDGLVQSWALVGKGQMTEALTGFDDVTQIRGTRAFGLYHKALALALVGDYEGADKILSGEANGPLRATRSGVIAHIEILSQLERNSDALELLDLIFEGNTEPGIAEMRAALETGETLPFTQVSSAQDGITEVFFTVASVLSSEASPAYTLLYSRIAGFLSPDHEEALLLTASILERLERYELATEVYDQVPRDSFVYHIAELGRSEALRNSGKPDAAIEVLMQLAESHNKLPIVHSTLGDTLRGLQRYAEATEAYDRAIALFEEPERDQWIAFYSRGITRERENRWDESEADFRKALELNPGQPHVLNYLGYSLVEQQIKLDEALAMIEEAVAARPDDGYIVDSLAWALFRLGRYEEAIVHMERAAELAPVDPIVSDHLGDVLWAVGRTRESEFQWRRAMSFDPEEKDAARILRKLEIGLDAVLLEEGSEALFVANGD</sequence>